<evidence type="ECO:0000256" key="2">
    <source>
        <dbReference type="SAM" id="Phobius"/>
    </source>
</evidence>
<feature type="transmembrane region" description="Helical" evidence="2">
    <location>
        <begin position="126"/>
        <end position="150"/>
    </location>
</feature>
<organism evidence="3 4">
    <name type="scientific">Linnemannia gamsii</name>
    <dbReference type="NCBI Taxonomy" id="64522"/>
    <lineage>
        <taxon>Eukaryota</taxon>
        <taxon>Fungi</taxon>
        <taxon>Fungi incertae sedis</taxon>
        <taxon>Mucoromycota</taxon>
        <taxon>Mortierellomycotina</taxon>
        <taxon>Mortierellomycetes</taxon>
        <taxon>Mortierellales</taxon>
        <taxon>Mortierellaceae</taxon>
        <taxon>Linnemannia</taxon>
    </lineage>
</organism>
<feature type="region of interest" description="Disordered" evidence="1">
    <location>
        <begin position="365"/>
        <end position="401"/>
    </location>
</feature>
<dbReference type="EMBL" id="JAAAIM010000528">
    <property type="protein sequence ID" value="KAG0286993.1"/>
    <property type="molecule type" value="Genomic_DNA"/>
</dbReference>
<protein>
    <submittedName>
        <fullName evidence="3">Uncharacterized protein</fullName>
    </submittedName>
</protein>
<feature type="transmembrane region" description="Helical" evidence="2">
    <location>
        <begin position="12"/>
        <end position="32"/>
    </location>
</feature>
<evidence type="ECO:0000313" key="3">
    <source>
        <dbReference type="EMBL" id="KAG0286993.1"/>
    </source>
</evidence>
<dbReference type="Proteomes" id="UP001194696">
    <property type="component" value="Unassembled WGS sequence"/>
</dbReference>
<feature type="transmembrane region" description="Helical" evidence="2">
    <location>
        <begin position="331"/>
        <end position="353"/>
    </location>
</feature>
<evidence type="ECO:0000256" key="1">
    <source>
        <dbReference type="SAM" id="MobiDB-lite"/>
    </source>
</evidence>
<feature type="transmembrane region" description="Helical" evidence="2">
    <location>
        <begin position="77"/>
        <end position="106"/>
    </location>
</feature>
<sequence>MSVLTNLRRYGPRIVVGVFAMITIIADISLFFKQLEITKDLPADDMMARFVPMFISGVIFGGIQVQRIAACFASTTLLVQLTFYIWAVEFFLKFLLLFGSFALLAFNKDFAAKMKGKSLDMEKEAYYPQSLFWFLHCGLIVVGISLRMILNELRKRDKEAQRKKEAVLRLDQDMPPFPITTAKSSTGSVGEALRKEEAQKRLLQVRSWPRSVTRANLAMSMLDVVYSLAFDRSRFLMFEWYNYLAFTMIAVSSPMGLYALYHKSLRISRWLFWSMTAKYLLEVFFRMELMVEGYHSSNTSNTNNSSISTNTAIPLPTNESTTAKGLTYGQMVIAVALATLMELCILWSIWQVVKDLEARNKRIAKAQHESREAESSANTFTDEKDAAFHDEKGEKSSIVWI</sequence>
<keyword evidence="2" id="KW-1133">Transmembrane helix</keyword>
<feature type="transmembrane region" description="Helical" evidence="2">
    <location>
        <begin position="47"/>
        <end position="65"/>
    </location>
</feature>
<keyword evidence="2" id="KW-0812">Transmembrane</keyword>
<reference evidence="3 4" key="1">
    <citation type="journal article" date="2020" name="Fungal Divers.">
        <title>Resolving the Mortierellaceae phylogeny through synthesis of multi-gene phylogenetics and phylogenomics.</title>
        <authorList>
            <person name="Vandepol N."/>
            <person name="Liber J."/>
            <person name="Desiro A."/>
            <person name="Na H."/>
            <person name="Kennedy M."/>
            <person name="Barry K."/>
            <person name="Grigoriev I.V."/>
            <person name="Miller A.N."/>
            <person name="O'Donnell K."/>
            <person name="Stajich J.E."/>
            <person name="Bonito G."/>
        </authorList>
    </citation>
    <scope>NUCLEOTIDE SEQUENCE [LARGE SCALE GENOMIC DNA]</scope>
    <source>
        <strain evidence="3 4">AD045</strain>
    </source>
</reference>
<name>A0ABQ7JXM4_9FUNG</name>
<feature type="transmembrane region" description="Helical" evidence="2">
    <location>
        <begin position="241"/>
        <end position="261"/>
    </location>
</feature>
<keyword evidence="4" id="KW-1185">Reference proteome</keyword>
<gene>
    <name evidence="3" type="ORF">BGZ96_009014</name>
</gene>
<feature type="compositionally biased region" description="Basic and acidic residues" evidence="1">
    <location>
        <begin position="381"/>
        <end position="395"/>
    </location>
</feature>
<keyword evidence="2" id="KW-0472">Membrane</keyword>
<proteinExistence type="predicted"/>
<feature type="compositionally biased region" description="Basic and acidic residues" evidence="1">
    <location>
        <begin position="365"/>
        <end position="374"/>
    </location>
</feature>
<accession>A0ABQ7JXM4</accession>
<evidence type="ECO:0000313" key="4">
    <source>
        <dbReference type="Proteomes" id="UP001194696"/>
    </source>
</evidence>
<comment type="caution">
    <text evidence="3">The sequence shown here is derived from an EMBL/GenBank/DDBJ whole genome shotgun (WGS) entry which is preliminary data.</text>
</comment>